<evidence type="ECO:0000256" key="5">
    <source>
        <dbReference type="SAM" id="MobiDB-lite"/>
    </source>
</evidence>
<dbReference type="GO" id="GO:0005524">
    <property type="term" value="F:ATP binding"/>
    <property type="evidence" value="ECO:0007669"/>
    <property type="project" value="UniProtKB-KW"/>
</dbReference>
<feature type="compositionally biased region" description="Polar residues" evidence="5">
    <location>
        <begin position="352"/>
        <end position="365"/>
    </location>
</feature>
<proteinExistence type="predicted"/>
<dbReference type="InterPro" id="IPR050173">
    <property type="entry name" value="ABC_transporter_C-like"/>
</dbReference>
<name>A0AAN8ZTM0_HALRR</name>
<reference evidence="7 8" key="1">
    <citation type="submission" date="2023-11" db="EMBL/GenBank/DDBJ databases">
        <title>Halocaridina rubra genome assembly.</title>
        <authorList>
            <person name="Smith C."/>
        </authorList>
    </citation>
    <scope>NUCLEOTIDE SEQUENCE [LARGE SCALE GENOMIC DNA]</scope>
    <source>
        <strain evidence="7">EP-1</strain>
        <tissue evidence="7">Whole</tissue>
    </source>
</reference>
<keyword evidence="4" id="KW-0067">ATP-binding</keyword>
<accession>A0AAN8ZTM0</accession>
<dbReference type="AlphaFoldDB" id="A0AAN8ZTM0"/>
<dbReference type="CDD" id="cd03250">
    <property type="entry name" value="ABCC_MRP_domain1"/>
    <property type="match status" value="1"/>
</dbReference>
<evidence type="ECO:0000256" key="4">
    <source>
        <dbReference type="ARBA" id="ARBA00022840"/>
    </source>
</evidence>
<protein>
    <submittedName>
        <fullName evidence="7">Canalicular multispecific organic anion transporter 1</fullName>
    </submittedName>
</protein>
<feature type="compositionally biased region" description="Basic and acidic residues" evidence="5">
    <location>
        <begin position="312"/>
        <end position="323"/>
    </location>
</feature>
<dbReference type="GO" id="GO:0042626">
    <property type="term" value="F:ATPase-coupled transmembrane transporter activity"/>
    <property type="evidence" value="ECO:0007669"/>
    <property type="project" value="TreeGrafter"/>
</dbReference>
<dbReference type="PROSITE" id="PS50893">
    <property type="entry name" value="ABC_TRANSPORTER_2"/>
    <property type="match status" value="1"/>
</dbReference>
<evidence type="ECO:0000256" key="1">
    <source>
        <dbReference type="ARBA" id="ARBA00004128"/>
    </source>
</evidence>
<evidence type="ECO:0000256" key="2">
    <source>
        <dbReference type="ARBA" id="ARBA00022737"/>
    </source>
</evidence>
<dbReference type="InterPro" id="IPR027417">
    <property type="entry name" value="P-loop_NTPase"/>
</dbReference>
<dbReference type="InterPro" id="IPR003593">
    <property type="entry name" value="AAA+_ATPase"/>
</dbReference>
<dbReference type="Proteomes" id="UP001381693">
    <property type="component" value="Unassembled WGS sequence"/>
</dbReference>
<dbReference type="FunFam" id="3.40.50.300:FF:000293">
    <property type="entry name" value="ATP binding cassette subfamily C member 1"/>
    <property type="match status" value="1"/>
</dbReference>
<sequence length="389" mass="43084">MKFHITVLPTTVAHCIQANVSLKRLGRFMNSTNIDESCVCQDSEEDSAIAISGGSFSWGVINDEEQPWKLKNVDISVGHGNLVAVVGSVGSGKSSLISSILGEMQNEAGRVVVNGNVAYVSQQAWLQNATLKDNIIWGEPFNKKRYENVLEACALKPDLEMLPGGDLTEIGEKGINLSGGQKQRISLARAAYSNADIMLLDDPLSAVDAHVGRHIFQNLIGPKGLMKGKTRVLVTHAIWVLPQVSEIFVIKDGMLVERGSYSQLLKQEGDFAHFLLQHISTHENEVSDDEELDELCNQLEDPMNARALLRRLSREGSKKEEGKFSQYSRRRRLTSTSSSKRQSESESEMHSSIKSLQKLTSSDMSRTGDKKKDYGHDLIQQEKVEIGKM</sequence>
<comment type="caution">
    <text evidence="7">The sequence shown here is derived from an EMBL/GenBank/DDBJ whole genome shotgun (WGS) entry which is preliminary data.</text>
</comment>
<keyword evidence="8" id="KW-1185">Reference proteome</keyword>
<evidence type="ECO:0000259" key="6">
    <source>
        <dbReference type="PROSITE" id="PS50893"/>
    </source>
</evidence>
<feature type="region of interest" description="Disordered" evidence="5">
    <location>
        <begin position="311"/>
        <end position="389"/>
    </location>
</feature>
<dbReference type="PROSITE" id="PS00211">
    <property type="entry name" value="ABC_TRANSPORTER_1"/>
    <property type="match status" value="1"/>
</dbReference>
<dbReference type="InterPro" id="IPR003439">
    <property type="entry name" value="ABC_transporter-like_ATP-bd"/>
</dbReference>
<feature type="domain" description="ABC transporter" evidence="6">
    <location>
        <begin position="49"/>
        <end position="277"/>
    </location>
</feature>
<dbReference type="SUPFAM" id="SSF52540">
    <property type="entry name" value="P-loop containing nucleoside triphosphate hydrolases"/>
    <property type="match status" value="1"/>
</dbReference>
<feature type="compositionally biased region" description="Basic and acidic residues" evidence="5">
    <location>
        <begin position="341"/>
        <end position="351"/>
    </location>
</feature>
<dbReference type="InterPro" id="IPR017871">
    <property type="entry name" value="ABC_transporter-like_CS"/>
</dbReference>
<dbReference type="PANTHER" id="PTHR24223">
    <property type="entry name" value="ATP-BINDING CASSETTE SUB-FAMILY C"/>
    <property type="match status" value="1"/>
</dbReference>
<evidence type="ECO:0000313" key="7">
    <source>
        <dbReference type="EMBL" id="KAK7026477.1"/>
    </source>
</evidence>
<gene>
    <name evidence="7" type="primary">ABCC2_4</name>
    <name evidence="7" type="ORF">SK128_006783</name>
</gene>
<dbReference type="SMART" id="SM00382">
    <property type="entry name" value="AAA"/>
    <property type="match status" value="1"/>
</dbReference>
<feature type="compositionally biased region" description="Basic and acidic residues" evidence="5">
    <location>
        <begin position="366"/>
        <end position="389"/>
    </location>
</feature>
<keyword evidence="3" id="KW-0547">Nucleotide-binding</keyword>
<dbReference type="Gene3D" id="3.40.50.300">
    <property type="entry name" value="P-loop containing nucleotide triphosphate hydrolases"/>
    <property type="match status" value="1"/>
</dbReference>
<organism evidence="7 8">
    <name type="scientific">Halocaridina rubra</name>
    <name type="common">Hawaiian red shrimp</name>
    <dbReference type="NCBI Taxonomy" id="373956"/>
    <lineage>
        <taxon>Eukaryota</taxon>
        <taxon>Metazoa</taxon>
        <taxon>Ecdysozoa</taxon>
        <taxon>Arthropoda</taxon>
        <taxon>Crustacea</taxon>
        <taxon>Multicrustacea</taxon>
        <taxon>Malacostraca</taxon>
        <taxon>Eumalacostraca</taxon>
        <taxon>Eucarida</taxon>
        <taxon>Decapoda</taxon>
        <taxon>Pleocyemata</taxon>
        <taxon>Caridea</taxon>
        <taxon>Atyoidea</taxon>
        <taxon>Atyidae</taxon>
        <taxon>Halocaridina</taxon>
    </lineage>
</organism>
<keyword evidence="2" id="KW-0677">Repeat</keyword>
<comment type="subcellular location">
    <subcellularLocation>
        <location evidence="1">Vacuole membrane</location>
        <topology evidence="1">Multi-pass membrane protein</topology>
    </subcellularLocation>
</comment>
<dbReference type="EMBL" id="JAXCGZ010022711">
    <property type="protein sequence ID" value="KAK7026477.1"/>
    <property type="molecule type" value="Genomic_DNA"/>
</dbReference>
<dbReference type="Pfam" id="PF00005">
    <property type="entry name" value="ABC_tran"/>
    <property type="match status" value="1"/>
</dbReference>
<dbReference type="PANTHER" id="PTHR24223:SF443">
    <property type="entry name" value="MULTIDRUG-RESISTANCE LIKE PROTEIN 1, ISOFORM I"/>
    <property type="match status" value="1"/>
</dbReference>
<evidence type="ECO:0000313" key="8">
    <source>
        <dbReference type="Proteomes" id="UP001381693"/>
    </source>
</evidence>
<dbReference type="GO" id="GO:0005774">
    <property type="term" value="C:vacuolar membrane"/>
    <property type="evidence" value="ECO:0007669"/>
    <property type="project" value="UniProtKB-SubCell"/>
</dbReference>
<evidence type="ECO:0000256" key="3">
    <source>
        <dbReference type="ARBA" id="ARBA00022741"/>
    </source>
</evidence>
<dbReference type="GO" id="GO:0016887">
    <property type="term" value="F:ATP hydrolysis activity"/>
    <property type="evidence" value="ECO:0007669"/>
    <property type="project" value="InterPro"/>
</dbReference>